<protein>
    <submittedName>
        <fullName evidence="3">SRPBCC family protein</fullName>
    </submittedName>
</protein>
<dbReference type="SUPFAM" id="SSF55961">
    <property type="entry name" value="Bet v1-like"/>
    <property type="match status" value="1"/>
</dbReference>
<accession>A0A9X1AJ88</accession>
<comment type="similarity">
    <text evidence="1">Belongs to the AHA1 family.</text>
</comment>
<comment type="caution">
    <text evidence="3">The sequence shown here is derived from an EMBL/GenBank/DDBJ whole genome shotgun (WGS) entry which is preliminary data.</text>
</comment>
<dbReference type="CDD" id="cd08900">
    <property type="entry name" value="SRPBCC_CalC_Aha1-like_7"/>
    <property type="match status" value="1"/>
</dbReference>
<evidence type="ECO:0000313" key="3">
    <source>
        <dbReference type="EMBL" id="MBT2185469.1"/>
    </source>
</evidence>
<organism evidence="3 4">
    <name type="scientific">Sphingobium nicotianae</name>
    <dbReference type="NCBI Taxonomy" id="2782607"/>
    <lineage>
        <taxon>Bacteria</taxon>
        <taxon>Pseudomonadati</taxon>
        <taxon>Pseudomonadota</taxon>
        <taxon>Alphaproteobacteria</taxon>
        <taxon>Sphingomonadales</taxon>
        <taxon>Sphingomonadaceae</taxon>
        <taxon>Sphingobium</taxon>
    </lineage>
</organism>
<gene>
    <name evidence="3" type="ORF">KK488_00730</name>
</gene>
<evidence type="ECO:0000259" key="2">
    <source>
        <dbReference type="Pfam" id="PF08327"/>
    </source>
</evidence>
<proteinExistence type="inferred from homology"/>
<sequence length="153" mass="17119">MAETRHDTFTIERRYPHSPEKVFAAISSPELKPKWFAVGRNASDFSIDFRVGGREHQLFTMGDDTPFPGTIIENDGRYEDIVPNERIVHSSTMTLGGRRISSALITYEVAPAGDGARLRVTHQAVFYEGADGPDMRKHGWEVLVDNLSEVLDA</sequence>
<dbReference type="Gene3D" id="3.30.530.20">
    <property type="match status" value="1"/>
</dbReference>
<dbReference type="InterPro" id="IPR023393">
    <property type="entry name" value="START-like_dom_sf"/>
</dbReference>
<dbReference type="AlphaFoldDB" id="A0A9X1AJ88"/>
<feature type="domain" description="Activator of Hsp90 ATPase homologue 1/2-like C-terminal" evidence="2">
    <location>
        <begin position="17"/>
        <end position="151"/>
    </location>
</feature>
<name>A0A9X1AJ88_9SPHN</name>
<dbReference type="InterPro" id="IPR013538">
    <property type="entry name" value="ASHA1/2-like_C"/>
</dbReference>
<keyword evidence="4" id="KW-1185">Reference proteome</keyword>
<evidence type="ECO:0000256" key="1">
    <source>
        <dbReference type="ARBA" id="ARBA00006817"/>
    </source>
</evidence>
<dbReference type="EMBL" id="JAHGAW010000001">
    <property type="protein sequence ID" value="MBT2185469.1"/>
    <property type="molecule type" value="Genomic_DNA"/>
</dbReference>
<dbReference type="Pfam" id="PF08327">
    <property type="entry name" value="AHSA1"/>
    <property type="match status" value="1"/>
</dbReference>
<reference evidence="3" key="1">
    <citation type="submission" date="2021-05" db="EMBL/GenBank/DDBJ databases">
        <title>Genome of Sphingobium sp. strain.</title>
        <authorList>
            <person name="Fan R."/>
        </authorList>
    </citation>
    <scope>NUCLEOTIDE SEQUENCE</scope>
    <source>
        <strain evidence="3">H33</strain>
    </source>
</reference>
<dbReference type="RefSeq" id="WP_214621221.1">
    <property type="nucleotide sequence ID" value="NZ_JAHGAW010000001.1"/>
</dbReference>
<dbReference type="Proteomes" id="UP001138757">
    <property type="component" value="Unassembled WGS sequence"/>
</dbReference>
<evidence type="ECO:0000313" key="4">
    <source>
        <dbReference type="Proteomes" id="UP001138757"/>
    </source>
</evidence>